<evidence type="ECO:0000259" key="3">
    <source>
        <dbReference type="SMART" id="SM00602"/>
    </source>
</evidence>
<dbReference type="Gene3D" id="2.10.70.80">
    <property type="match status" value="1"/>
</dbReference>
<dbReference type="SMART" id="SM00602">
    <property type="entry name" value="VPS10"/>
    <property type="match status" value="1"/>
</dbReference>
<dbReference type="GO" id="GO:0016020">
    <property type="term" value="C:membrane"/>
    <property type="evidence" value="ECO:0007669"/>
    <property type="project" value="InterPro"/>
</dbReference>
<dbReference type="Pfam" id="PF15902">
    <property type="entry name" value="Sortilin-Vps10"/>
    <property type="match status" value="2"/>
</dbReference>
<keyword evidence="1" id="KW-0677">Repeat</keyword>
<feature type="domain" description="VPS10" evidence="3">
    <location>
        <begin position="3"/>
        <end position="367"/>
    </location>
</feature>
<evidence type="ECO:0000256" key="2">
    <source>
        <dbReference type="ARBA" id="ARBA00023180"/>
    </source>
</evidence>
<dbReference type="InterPro" id="IPR050310">
    <property type="entry name" value="VPS10-sortilin"/>
</dbReference>
<evidence type="ECO:0000313" key="5">
    <source>
        <dbReference type="Proteomes" id="UP000271974"/>
    </source>
</evidence>
<name>A0A3S0ZGB3_ELYCH</name>
<organism evidence="4 5">
    <name type="scientific">Elysia chlorotica</name>
    <name type="common">Eastern emerald elysia</name>
    <name type="synonym">Sea slug</name>
    <dbReference type="NCBI Taxonomy" id="188477"/>
    <lineage>
        <taxon>Eukaryota</taxon>
        <taxon>Metazoa</taxon>
        <taxon>Spiralia</taxon>
        <taxon>Lophotrochozoa</taxon>
        <taxon>Mollusca</taxon>
        <taxon>Gastropoda</taxon>
        <taxon>Heterobranchia</taxon>
        <taxon>Euthyneura</taxon>
        <taxon>Panpulmonata</taxon>
        <taxon>Sacoglossa</taxon>
        <taxon>Placobranchoidea</taxon>
        <taxon>Plakobranchidae</taxon>
        <taxon>Elysia</taxon>
    </lineage>
</organism>
<dbReference type="GO" id="GO:0006895">
    <property type="term" value="P:Golgi to endosome transport"/>
    <property type="evidence" value="ECO:0007669"/>
    <property type="project" value="TreeGrafter"/>
</dbReference>
<dbReference type="PANTHER" id="PTHR12106:SF23">
    <property type="entry name" value="SORTILIN"/>
    <property type="match status" value="1"/>
</dbReference>
<dbReference type="Proteomes" id="UP000271974">
    <property type="component" value="Unassembled WGS sequence"/>
</dbReference>
<accession>A0A3S0ZGB3</accession>
<dbReference type="GO" id="GO:0005794">
    <property type="term" value="C:Golgi apparatus"/>
    <property type="evidence" value="ECO:0007669"/>
    <property type="project" value="TreeGrafter"/>
</dbReference>
<gene>
    <name evidence="4" type="ORF">EGW08_014001</name>
</gene>
<keyword evidence="5" id="KW-1185">Reference proteome</keyword>
<comment type="caution">
    <text evidence="4">The sequence shown here is derived from an EMBL/GenBank/DDBJ whole genome shotgun (WGS) entry which is preliminary data.</text>
</comment>
<dbReference type="PANTHER" id="PTHR12106">
    <property type="entry name" value="SORTILIN RELATED"/>
    <property type="match status" value="1"/>
</dbReference>
<evidence type="ECO:0000256" key="1">
    <source>
        <dbReference type="ARBA" id="ARBA00022737"/>
    </source>
</evidence>
<sequence>MMISSDGGTTWDEAHIPTINGDRFYSVMDMSDGLIFMHVDNPGDTGHGTLYTSSSDGLIYSESLKHHLYPNGNTAHDFYKVNLLLLFVSFHLVAHLLRFICASASKLLHCSAYLSLLVQPTGWVGEGCYLQIHNKYSIHRNINARLPHSTKSAVGVVLVHGHVASNLQTTDPDVYLSTDGGYNFRKVLDGPHVYEIADSGGLLVAVPLEDYPNQVKFSTDEGHCWHVYQFTSDPIKFTGLLTEPGGHSMTFSIWGYHRDTKKWTVNVIDFSKIIHRHCDAENDYEPWIPHLSLSKVEGRQGCLLGRKEEFKKIKAGSWCRNGYSHVVDRREEKCTCSEEDYECDYGFVLLLDCCLLLNLCSFLHEIQ</sequence>
<reference evidence="4 5" key="1">
    <citation type="submission" date="2019-01" db="EMBL/GenBank/DDBJ databases">
        <title>A draft genome assembly of the solar-powered sea slug Elysia chlorotica.</title>
        <authorList>
            <person name="Cai H."/>
            <person name="Li Q."/>
            <person name="Fang X."/>
            <person name="Li J."/>
            <person name="Curtis N.E."/>
            <person name="Altenburger A."/>
            <person name="Shibata T."/>
            <person name="Feng M."/>
            <person name="Maeda T."/>
            <person name="Schwartz J.A."/>
            <person name="Shigenobu S."/>
            <person name="Lundholm N."/>
            <person name="Nishiyama T."/>
            <person name="Yang H."/>
            <person name="Hasebe M."/>
            <person name="Li S."/>
            <person name="Pierce S.K."/>
            <person name="Wang J."/>
        </authorList>
    </citation>
    <scope>NUCLEOTIDE SEQUENCE [LARGE SCALE GENOMIC DNA]</scope>
    <source>
        <strain evidence="4">EC2010</strain>
        <tissue evidence="4">Whole organism of an adult</tissue>
    </source>
</reference>
<dbReference type="GO" id="GO:0016050">
    <property type="term" value="P:vesicle organization"/>
    <property type="evidence" value="ECO:0007669"/>
    <property type="project" value="TreeGrafter"/>
</dbReference>
<dbReference type="OrthoDB" id="443634at2759"/>
<dbReference type="GO" id="GO:0006897">
    <property type="term" value="P:endocytosis"/>
    <property type="evidence" value="ECO:0007669"/>
    <property type="project" value="TreeGrafter"/>
</dbReference>
<keyword evidence="2" id="KW-0325">Glycoprotein</keyword>
<dbReference type="SUPFAM" id="SSF110296">
    <property type="entry name" value="Oligoxyloglucan reducing end-specific cellobiohydrolase"/>
    <property type="match status" value="1"/>
</dbReference>
<evidence type="ECO:0000313" key="4">
    <source>
        <dbReference type="EMBL" id="RUS78232.1"/>
    </source>
</evidence>
<dbReference type="GO" id="GO:0005829">
    <property type="term" value="C:cytosol"/>
    <property type="evidence" value="ECO:0007669"/>
    <property type="project" value="GOC"/>
</dbReference>
<dbReference type="InterPro" id="IPR006581">
    <property type="entry name" value="VPS10"/>
</dbReference>
<dbReference type="Pfam" id="PF15901">
    <property type="entry name" value="Sortilin_C"/>
    <property type="match status" value="1"/>
</dbReference>
<protein>
    <recommendedName>
        <fullName evidence="3">VPS10 domain-containing protein</fullName>
    </recommendedName>
</protein>
<dbReference type="InterPro" id="IPR031778">
    <property type="entry name" value="Sortilin_N"/>
</dbReference>
<dbReference type="AlphaFoldDB" id="A0A3S0ZGB3"/>
<dbReference type="InterPro" id="IPR031777">
    <property type="entry name" value="Sortilin_C"/>
</dbReference>
<proteinExistence type="predicted"/>
<dbReference type="EMBL" id="RQTK01000524">
    <property type="protein sequence ID" value="RUS78232.1"/>
    <property type="molecule type" value="Genomic_DNA"/>
</dbReference>
<dbReference type="STRING" id="188477.A0A3S0ZGB3"/>